<sequence>MFYEFQVKHNATKANKNLNKALEKDFFLNPLLFNIGDGKLRNIRNFNADYRVAPNNKLIYCMNTKSMCTVMEELMCLLYDPIEYLKKNISITDRMYSSMTCRNPPAVLNNRNKLRHFINYPNDKSYNYHIIVRDPIDRFLSGFVDKCIRERIKDNNKMKNCFGCGYDIECFINEIYRRAKIFHDTGELHPYTMEDFHFMPQSWKCYLNEEKEKYKIFYYTNKTKLYSDLDDYYKNVGVPSYLREKIQRDLRSNFTEHKTFDSPIRTLFEDFLRYDKELTKKLVNLYYTDYVMFNFTIPKLD</sequence>
<organism evidence="1 2">
    <name type="scientific">Strongyloides papillosus</name>
    <name type="common">Intestinal threadworm</name>
    <dbReference type="NCBI Taxonomy" id="174720"/>
    <lineage>
        <taxon>Eukaryota</taxon>
        <taxon>Metazoa</taxon>
        <taxon>Ecdysozoa</taxon>
        <taxon>Nematoda</taxon>
        <taxon>Chromadorea</taxon>
        <taxon>Rhabditida</taxon>
        <taxon>Tylenchina</taxon>
        <taxon>Panagrolaimomorpha</taxon>
        <taxon>Strongyloidoidea</taxon>
        <taxon>Strongyloididae</taxon>
        <taxon>Strongyloides</taxon>
    </lineage>
</organism>
<accession>A0A0N5BB33</accession>
<keyword evidence="1" id="KW-1185">Reference proteome</keyword>
<dbReference type="PANTHER" id="PTHR22900:SF5">
    <property type="entry name" value="PROTEIN CBG14245"/>
    <property type="match status" value="1"/>
</dbReference>
<dbReference type="Proteomes" id="UP000046392">
    <property type="component" value="Unplaced"/>
</dbReference>
<dbReference type="GO" id="GO:1902884">
    <property type="term" value="P:positive regulation of response to oxidative stress"/>
    <property type="evidence" value="ECO:0007669"/>
    <property type="project" value="InterPro"/>
</dbReference>
<dbReference type="InterPro" id="IPR005331">
    <property type="entry name" value="Sulfotransferase"/>
</dbReference>
<name>A0A0N5BB33_STREA</name>
<dbReference type="GO" id="GO:0016020">
    <property type="term" value="C:membrane"/>
    <property type="evidence" value="ECO:0007669"/>
    <property type="project" value="InterPro"/>
</dbReference>
<proteinExistence type="predicted"/>
<evidence type="ECO:0000313" key="2">
    <source>
        <dbReference type="WBParaSite" id="SPAL_0000324500.1"/>
    </source>
</evidence>
<dbReference type="GO" id="GO:0047756">
    <property type="term" value="F:chondroitin 4-sulfotransferase activity"/>
    <property type="evidence" value="ECO:0007669"/>
    <property type="project" value="InterPro"/>
</dbReference>
<dbReference type="AlphaFoldDB" id="A0A0N5BB33"/>
<dbReference type="GO" id="GO:0050650">
    <property type="term" value="P:chondroitin sulfate proteoglycan biosynthetic process"/>
    <property type="evidence" value="ECO:0007669"/>
    <property type="project" value="InterPro"/>
</dbReference>
<dbReference type="Pfam" id="PF03567">
    <property type="entry name" value="Sulfotransfer_2"/>
    <property type="match status" value="1"/>
</dbReference>
<dbReference type="WBParaSite" id="SPAL_0000324500.1">
    <property type="protein sequence ID" value="SPAL_0000324500.1"/>
    <property type="gene ID" value="SPAL_0000324500"/>
</dbReference>
<dbReference type="PANTHER" id="PTHR22900">
    <property type="entry name" value="PROTEIN CBG14245-RELATED"/>
    <property type="match status" value="1"/>
</dbReference>
<evidence type="ECO:0000313" key="1">
    <source>
        <dbReference type="Proteomes" id="UP000046392"/>
    </source>
</evidence>
<reference evidence="2" key="1">
    <citation type="submission" date="2017-02" db="UniProtKB">
        <authorList>
            <consortium name="WormBaseParasite"/>
        </authorList>
    </citation>
    <scope>IDENTIFICATION</scope>
</reference>
<protein>
    <submittedName>
        <fullName evidence="2">Carbohydrate sulfotransferase</fullName>
    </submittedName>
</protein>
<dbReference type="InterPro" id="IPR007669">
    <property type="entry name" value="Chst-1-like"/>
</dbReference>